<name>A0A4Z1SQL9_GIAMU</name>
<dbReference type="EMBL" id="VDLU01000004">
    <property type="protein sequence ID" value="TNJ27225.1"/>
    <property type="molecule type" value="Genomic_DNA"/>
</dbReference>
<dbReference type="Proteomes" id="UP000315496">
    <property type="component" value="Chromosome 4"/>
</dbReference>
<keyword evidence="3" id="KW-1185">Reference proteome</keyword>
<gene>
    <name evidence="2" type="ORF">GMRT_12418</name>
</gene>
<feature type="region of interest" description="Disordered" evidence="1">
    <location>
        <begin position="195"/>
        <end position="216"/>
    </location>
</feature>
<dbReference type="AlphaFoldDB" id="A0A4Z1SQL9"/>
<organism evidence="2 3">
    <name type="scientific">Giardia muris</name>
    <dbReference type="NCBI Taxonomy" id="5742"/>
    <lineage>
        <taxon>Eukaryota</taxon>
        <taxon>Metamonada</taxon>
        <taxon>Diplomonadida</taxon>
        <taxon>Hexamitidae</taxon>
        <taxon>Giardiinae</taxon>
        <taxon>Giardia</taxon>
    </lineage>
</organism>
<feature type="compositionally biased region" description="Basic and acidic residues" evidence="1">
    <location>
        <begin position="98"/>
        <end position="112"/>
    </location>
</feature>
<accession>A0A4Z1SQL9</accession>
<feature type="region of interest" description="Disordered" evidence="1">
    <location>
        <begin position="87"/>
        <end position="180"/>
    </location>
</feature>
<protein>
    <submittedName>
        <fullName evidence="2">Uncharacterized protein</fullName>
    </submittedName>
</protein>
<sequence>MFVPTPIRMRPCTRLDASAFRREGEARTGHLSVGRVYRQYFVENGIPVEVRRARVWATFFARRRSSTPPRLIVEANKAYHVVGAGRLTRPPCPLPEEEQVKKQGQKKEEKESRKAKRGGATALMASRPDLEVRRLPKSEITTRRPERRSERSAKRTTTPERRGRRRFSDANDWPGSTGLRNVHFLSSTDIETISSTSLSNDGTPPVLDVSPRLPAPFQRPNLLRKYMLGEGRKSPLRARSQ</sequence>
<feature type="compositionally biased region" description="Basic and acidic residues" evidence="1">
    <location>
        <begin position="128"/>
        <end position="169"/>
    </location>
</feature>
<evidence type="ECO:0000313" key="2">
    <source>
        <dbReference type="EMBL" id="TNJ27225.1"/>
    </source>
</evidence>
<reference evidence="2 3" key="1">
    <citation type="submission" date="2019-05" db="EMBL/GenBank/DDBJ databases">
        <title>The compact genome of Giardia muris reveals important steps in the evolution of intestinal protozoan parasites.</title>
        <authorList>
            <person name="Xu F."/>
            <person name="Jimenez-Gonzalez A."/>
            <person name="Einarsson E."/>
            <person name="Astvaldsson A."/>
            <person name="Peirasmaki D."/>
            <person name="Eckmann L."/>
            <person name="Andersson J.O."/>
            <person name="Svard S.G."/>
            <person name="Jerlstrom-Hultqvist J."/>
        </authorList>
    </citation>
    <scope>NUCLEOTIDE SEQUENCE [LARGE SCALE GENOMIC DNA]</scope>
    <source>
        <strain evidence="2 3">Roberts-Thomson</strain>
    </source>
</reference>
<comment type="caution">
    <text evidence="2">The sequence shown here is derived from an EMBL/GenBank/DDBJ whole genome shotgun (WGS) entry which is preliminary data.</text>
</comment>
<evidence type="ECO:0000313" key="3">
    <source>
        <dbReference type="Proteomes" id="UP000315496"/>
    </source>
</evidence>
<dbReference type="VEuPathDB" id="GiardiaDB:GMRT_12418"/>
<evidence type="ECO:0000256" key="1">
    <source>
        <dbReference type="SAM" id="MobiDB-lite"/>
    </source>
</evidence>
<proteinExistence type="predicted"/>